<accession>X1HB36</accession>
<feature type="non-terminal residue" evidence="2">
    <location>
        <position position="35"/>
    </location>
</feature>
<keyword evidence="1" id="KW-0472">Membrane</keyword>
<protein>
    <submittedName>
        <fullName evidence="2">Uncharacterized protein</fullName>
    </submittedName>
</protein>
<comment type="caution">
    <text evidence="2">The sequence shown here is derived from an EMBL/GenBank/DDBJ whole genome shotgun (WGS) entry which is preliminary data.</text>
</comment>
<proteinExistence type="predicted"/>
<dbReference type="EMBL" id="BARU01034699">
    <property type="protein sequence ID" value="GAH66592.1"/>
    <property type="molecule type" value="Genomic_DNA"/>
</dbReference>
<name>X1HB36_9ZZZZ</name>
<reference evidence="2" key="1">
    <citation type="journal article" date="2014" name="Front. Microbiol.">
        <title>High frequency of phylogenetically diverse reductive dehalogenase-homologous genes in deep subseafloor sedimentary metagenomes.</title>
        <authorList>
            <person name="Kawai M."/>
            <person name="Futagami T."/>
            <person name="Toyoda A."/>
            <person name="Takaki Y."/>
            <person name="Nishi S."/>
            <person name="Hori S."/>
            <person name="Arai W."/>
            <person name="Tsubouchi T."/>
            <person name="Morono Y."/>
            <person name="Uchiyama I."/>
            <person name="Ito T."/>
            <person name="Fujiyama A."/>
            <person name="Inagaki F."/>
            <person name="Takami H."/>
        </authorList>
    </citation>
    <scope>NUCLEOTIDE SEQUENCE</scope>
    <source>
        <strain evidence="2">Expedition CK06-06</strain>
    </source>
</reference>
<evidence type="ECO:0000313" key="2">
    <source>
        <dbReference type="EMBL" id="GAH66592.1"/>
    </source>
</evidence>
<gene>
    <name evidence="2" type="ORF">S03H2_54423</name>
</gene>
<organism evidence="2">
    <name type="scientific">marine sediment metagenome</name>
    <dbReference type="NCBI Taxonomy" id="412755"/>
    <lineage>
        <taxon>unclassified sequences</taxon>
        <taxon>metagenomes</taxon>
        <taxon>ecological metagenomes</taxon>
    </lineage>
</organism>
<feature type="transmembrane region" description="Helical" evidence="1">
    <location>
        <begin position="6"/>
        <end position="30"/>
    </location>
</feature>
<sequence>MQSKTWGLVLFALGVFSMHVYTTASFLWTLMGIPL</sequence>
<keyword evidence="1" id="KW-0812">Transmembrane</keyword>
<keyword evidence="1" id="KW-1133">Transmembrane helix</keyword>
<evidence type="ECO:0000256" key="1">
    <source>
        <dbReference type="SAM" id="Phobius"/>
    </source>
</evidence>
<dbReference type="AlphaFoldDB" id="X1HB36"/>